<name>A0ABW9EK42_9BURK</name>
<dbReference type="InterPro" id="IPR005119">
    <property type="entry name" value="LysR_subst-bd"/>
</dbReference>
<dbReference type="EMBL" id="JAQQCL010000020">
    <property type="protein sequence ID" value="MFM0719434.1"/>
    <property type="molecule type" value="Genomic_DNA"/>
</dbReference>
<keyword evidence="7" id="KW-1185">Reference proteome</keyword>
<evidence type="ECO:0000256" key="2">
    <source>
        <dbReference type="ARBA" id="ARBA00023015"/>
    </source>
</evidence>
<dbReference type="Gene3D" id="1.10.10.10">
    <property type="entry name" value="Winged helix-like DNA-binding domain superfamily/Winged helix DNA-binding domain"/>
    <property type="match status" value="1"/>
</dbReference>
<keyword evidence="3" id="KW-0238">DNA-binding</keyword>
<dbReference type="Proteomes" id="UP001629392">
    <property type="component" value="Unassembled WGS sequence"/>
</dbReference>
<sequence length="310" mass="33314">MSDLPARLQKLRVRDLLLLEYIAQSGSLQRVAERLHVTQPAVTMALQALEDAFGAALVQRGRRGVTLTTLGESVLRRVTVGRKELAQAYALASNPAAPHLRLGSSPIASLRLLPAALAKLYRQASHEEIRISVTESAVPALWEMLNQGDLDAIVCPMPNAAQLDLTGPGMRVETVGAERMVLVASRARALGGAHTDMATLAAQRWILPPKGSLAYPVLAEWFAQSGLPPPLPTITSASFQTSLAIAAKVGMVTLAPESVARDLADALDLEVIETENEWRQTPLVLAYRVTSECQDIIAMLRSGFASNTSE</sequence>
<evidence type="ECO:0000313" key="7">
    <source>
        <dbReference type="Proteomes" id="UP001629392"/>
    </source>
</evidence>
<dbReference type="Gene3D" id="3.40.190.10">
    <property type="entry name" value="Periplasmic binding protein-like II"/>
    <property type="match status" value="2"/>
</dbReference>
<dbReference type="InterPro" id="IPR036390">
    <property type="entry name" value="WH_DNA-bd_sf"/>
</dbReference>
<evidence type="ECO:0000256" key="3">
    <source>
        <dbReference type="ARBA" id="ARBA00023125"/>
    </source>
</evidence>
<evidence type="ECO:0000313" key="6">
    <source>
        <dbReference type="EMBL" id="MFM0719434.1"/>
    </source>
</evidence>
<dbReference type="PROSITE" id="PS50931">
    <property type="entry name" value="HTH_LYSR"/>
    <property type="match status" value="1"/>
</dbReference>
<accession>A0ABW9EK42</accession>
<dbReference type="SUPFAM" id="SSF53850">
    <property type="entry name" value="Periplasmic binding protein-like II"/>
    <property type="match status" value="1"/>
</dbReference>
<reference evidence="6 7" key="1">
    <citation type="journal article" date="2024" name="Chem. Sci.">
        <title>Discovery of megapolipeptins by genome mining of a Burkholderiales bacteria collection.</title>
        <authorList>
            <person name="Paulo B.S."/>
            <person name="Recchia M.J.J."/>
            <person name="Lee S."/>
            <person name="Fergusson C.H."/>
            <person name="Romanowski S.B."/>
            <person name="Hernandez A."/>
            <person name="Krull N."/>
            <person name="Liu D.Y."/>
            <person name="Cavanagh H."/>
            <person name="Bos A."/>
            <person name="Gray C.A."/>
            <person name="Murphy B.T."/>
            <person name="Linington R.G."/>
            <person name="Eustaquio A.S."/>
        </authorList>
    </citation>
    <scope>NUCLEOTIDE SEQUENCE [LARGE SCALE GENOMIC DNA]</scope>
    <source>
        <strain evidence="6 7">RL17-350-BIC-E</strain>
    </source>
</reference>
<protein>
    <submittedName>
        <fullName evidence="6">LysR family transcriptional regulator</fullName>
    </submittedName>
</protein>
<keyword evidence="4" id="KW-0804">Transcription</keyword>
<dbReference type="PANTHER" id="PTHR30419:SF8">
    <property type="entry name" value="NITROGEN ASSIMILATION TRANSCRIPTIONAL ACTIVATOR-RELATED"/>
    <property type="match status" value="1"/>
</dbReference>
<dbReference type="RefSeq" id="WP_408155459.1">
    <property type="nucleotide sequence ID" value="NZ_JAQQCL010000020.1"/>
</dbReference>
<comment type="caution">
    <text evidence="6">The sequence shown here is derived from an EMBL/GenBank/DDBJ whole genome shotgun (WGS) entry which is preliminary data.</text>
</comment>
<evidence type="ECO:0000259" key="5">
    <source>
        <dbReference type="PROSITE" id="PS50931"/>
    </source>
</evidence>
<organism evidence="6 7">
    <name type="scientific">Paraburkholderia strydomiana</name>
    <dbReference type="NCBI Taxonomy" id="1245417"/>
    <lineage>
        <taxon>Bacteria</taxon>
        <taxon>Pseudomonadati</taxon>
        <taxon>Pseudomonadota</taxon>
        <taxon>Betaproteobacteria</taxon>
        <taxon>Burkholderiales</taxon>
        <taxon>Burkholderiaceae</taxon>
        <taxon>Paraburkholderia</taxon>
    </lineage>
</organism>
<gene>
    <name evidence="6" type="ORF">PQQ73_24200</name>
</gene>
<proteinExistence type="inferred from homology"/>
<dbReference type="InterPro" id="IPR050950">
    <property type="entry name" value="HTH-type_LysR_regulators"/>
</dbReference>
<dbReference type="Pfam" id="PF00126">
    <property type="entry name" value="HTH_1"/>
    <property type="match status" value="1"/>
</dbReference>
<dbReference type="PRINTS" id="PR00039">
    <property type="entry name" value="HTHLYSR"/>
</dbReference>
<dbReference type="InterPro" id="IPR036388">
    <property type="entry name" value="WH-like_DNA-bd_sf"/>
</dbReference>
<evidence type="ECO:0000256" key="1">
    <source>
        <dbReference type="ARBA" id="ARBA00009437"/>
    </source>
</evidence>
<dbReference type="PANTHER" id="PTHR30419">
    <property type="entry name" value="HTH-TYPE TRANSCRIPTIONAL REGULATOR YBHD"/>
    <property type="match status" value="1"/>
</dbReference>
<keyword evidence="2" id="KW-0805">Transcription regulation</keyword>
<dbReference type="InterPro" id="IPR000847">
    <property type="entry name" value="LysR_HTH_N"/>
</dbReference>
<dbReference type="Pfam" id="PF03466">
    <property type="entry name" value="LysR_substrate"/>
    <property type="match status" value="1"/>
</dbReference>
<feature type="domain" description="HTH lysR-type" evidence="5">
    <location>
        <begin position="11"/>
        <end position="68"/>
    </location>
</feature>
<dbReference type="SUPFAM" id="SSF46785">
    <property type="entry name" value="Winged helix' DNA-binding domain"/>
    <property type="match status" value="1"/>
</dbReference>
<comment type="similarity">
    <text evidence="1">Belongs to the LysR transcriptional regulatory family.</text>
</comment>
<evidence type="ECO:0000256" key="4">
    <source>
        <dbReference type="ARBA" id="ARBA00023163"/>
    </source>
</evidence>